<keyword evidence="3" id="KW-1185">Reference proteome</keyword>
<comment type="caution">
    <text evidence="2">The sequence shown here is derived from an EMBL/GenBank/DDBJ whole genome shotgun (WGS) entry which is preliminary data.</text>
</comment>
<name>A0A7Y9FQ67_9SPHN</name>
<organism evidence="2 3">
    <name type="scientific">Sphingomonas melonis</name>
    <dbReference type="NCBI Taxonomy" id="152682"/>
    <lineage>
        <taxon>Bacteria</taxon>
        <taxon>Pseudomonadati</taxon>
        <taxon>Pseudomonadota</taxon>
        <taxon>Alphaproteobacteria</taxon>
        <taxon>Sphingomonadales</taxon>
        <taxon>Sphingomonadaceae</taxon>
        <taxon>Sphingomonas</taxon>
    </lineage>
</organism>
<dbReference type="RefSeq" id="WP_179509849.1">
    <property type="nucleotide sequence ID" value="NZ_JACCBY010000005.1"/>
</dbReference>
<evidence type="ECO:0000313" key="3">
    <source>
        <dbReference type="Proteomes" id="UP000517753"/>
    </source>
</evidence>
<dbReference type="AlphaFoldDB" id="A0A7Y9FQ67"/>
<dbReference type="EMBL" id="JACCBY010000005">
    <property type="protein sequence ID" value="NYD91425.1"/>
    <property type="molecule type" value="Genomic_DNA"/>
</dbReference>
<protein>
    <submittedName>
        <fullName evidence="2">Uncharacterized protein</fullName>
    </submittedName>
</protein>
<evidence type="ECO:0000256" key="1">
    <source>
        <dbReference type="SAM" id="Phobius"/>
    </source>
</evidence>
<keyword evidence="1" id="KW-0812">Transmembrane</keyword>
<keyword evidence="1" id="KW-1133">Transmembrane helix</keyword>
<evidence type="ECO:0000313" key="2">
    <source>
        <dbReference type="EMBL" id="NYD91425.1"/>
    </source>
</evidence>
<reference evidence="2 3" key="1">
    <citation type="submission" date="2020-07" db="EMBL/GenBank/DDBJ databases">
        <authorList>
            <person name="Partida-Martinez L."/>
            <person name="Huntemann M."/>
            <person name="Clum A."/>
            <person name="Wang J."/>
            <person name="Palaniappan K."/>
            <person name="Ritter S."/>
            <person name="Chen I.-M."/>
            <person name="Stamatis D."/>
            <person name="Reddy T."/>
            <person name="O'Malley R."/>
            <person name="Daum C."/>
            <person name="Shapiro N."/>
            <person name="Ivanova N."/>
            <person name="Kyrpides N."/>
            <person name="Woyke T."/>
        </authorList>
    </citation>
    <scope>NUCLEOTIDE SEQUENCE [LARGE SCALE GENOMIC DNA]</scope>
    <source>
        <strain evidence="2 3">AS2.3</strain>
    </source>
</reference>
<sequence>MKQIIAASLLGGTAIFSAAVSITPLWETPPHDAGTEEWVSRAAAGCGLLAAFAAGLLL</sequence>
<reference evidence="2 3" key="2">
    <citation type="submission" date="2020-08" db="EMBL/GenBank/DDBJ databases">
        <title>The Agave Microbiome: Exploring the role of microbial communities in plant adaptations to desert environments.</title>
        <authorList>
            <person name="Partida-Martinez L.P."/>
        </authorList>
    </citation>
    <scope>NUCLEOTIDE SEQUENCE [LARGE SCALE GENOMIC DNA]</scope>
    <source>
        <strain evidence="2 3">AS2.3</strain>
    </source>
</reference>
<keyword evidence="1" id="KW-0472">Membrane</keyword>
<accession>A0A7Y9FQ67</accession>
<feature type="transmembrane region" description="Helical" evidence="1">
    <location>
        <begin position="38"/>
        <end position="57"/>
    </location>
</feature>
<dbReference type="Proteomes" id="UP000517753">
    <property type="component" value="Unassembled WGS sequence"/>
</dbReference>
<proteinExistence type="predicted"/>
<gene>
    <name evidence="2" type="ORF">HD841_003233</name>
</gene>